<dbReference type="EMBL" id="GBXM01005531">
    <property type="protein sequence ID" value="JAI03047.1"/>
    <property type="molecule type" value="Transcribed_RNA"/>
</dbReference>
<proteinExistence type="predicted"/>
<evidence type="ECO:0000313" key="1">
    <source>
        <dbReference type="EMBL" id="JAI03047.1"/>
    </source>
</evidence>
<organism evidence="1">
    <name type="scientific">Anguilla anguilla</name>
    <name type="common">European freshwater eel</name>
    <name type="synonym">Muraena anguilla</name>
    <dbReference type="NCBI Taxonomy" id="7936"/>
    <lineage>
        <taxon>Eukaryota</taxon>
        <taxon>Metazoa</taxon>
        <taxon>Chordata</taxon>
        <taxon>Craniata</taxon>
        <taxon>Vertebrata</taxon>
        <taxon>Euteleostomi</taxon>
        <taxon>Actinopterygii</taxon>
        <taxon>Neopterygii</taxon>
        <taxon>Teleostei</taxon>
        <taxon>Anguilliformes</taxon>
        <taxon>Anguillidae</taxon>
        <taxon>Anguilla</taxon>
    </lineage>
</organism>
<reference evidence="1" key="1">
    <citation type="submission" date="2014-11" db="EMBL/GenBank/DDBJ databases">
        <authorList>
            <person name="Amaro Gonzalez C."/>
        </authorList>
    </citation>
    <scope>NUCLEOTIDE SEQUENCE</scope>
</reference>
<protein>
    <submittedName>
        <fullName evidence="1">Uncharacterized protein</fullName>
    </submittedName>
</protein>
<reference evidence="1" key="2">
    <citation type="journal article" date="2015" name="Fish Shellfish Immunol.">
        <title>Early steps in the European eel (Anguilla anguilla)-Vibrio vulnificus interaction in the gills: Role of the RtxA13 toxin.</title>
        <authorList>
            <person name="Callol A."/>
            <person name="Pajuelo D."/>
            <person name="Ebbesson L."/>
            <person name="Teles M."/>
            <person name="MacKenzie S."/>
            <person name="Amaro C."/>
        </authorList>
    </citation>
    <scope>NUCLEOTIDE SEQUENCE</scope>
</reference>
<accession>A0A0E9XKS6</accession>
<name>A0A0E9XKS6_ANGAN</name>
<sequence length="12" mass="1329">MKGDFDLLAYGV</sequence>